<protein>
    <recommendedName>
        <fullName evidence="6">Proteasome subunit beta</fullName>
    </recommendedName>
</protein>
<comment type="subcellular location">
    <subcellularLocation>
        <location evidence="1">Nucleus</location>
    </subcellularLocation>
</comment>
<dbReference type="InterPro" id="IPR029055">
    <property type="entry name" value="Ntn_hydrolases_N"/>
</dbReference>
<dbReference type="InterPro" id="IPR001353">
    <property type="entry name" value="Proteasome_sua/b"/>
</dbReference>
<evidence type="ECO:0000256" key="2">
    <source>
        <dbReference type="ARBA" id="ARBA00022490"/>
    </source>
</evidence>
<keyword evidence="2" id="KW-0963">Cytoplasm</keyword>
<keyword evidence="3" id="KW-0647">Proteasome</keyword>
<organism evidence="5">
    <name type="scientific">Norrisiella sphaerica</name>
    <dbReference type="NCBI Taxonomy" id="552664"/>
    <lineage>
        <taxon>Eukaryota</taxon>
        <taxon>Sar</taxon>
        <taxon>Rhizaria</taxon>
        <taxon>Cercozoa</taxon>
        <taxon>Chlorarachniophyceae</taxon>
        <taxon>Norrisiella</taxon>
    </lineage>
</organism>
<dbReference type="GO" id="GO:0005737">
    <property type="term" value="C:cytoplasm"/>
    <property type="evidence" value="ECO:0007669"/>
    <property type="project" value="TreeGrafter"/>
</dbReference>
<dbReference type="InterPro" id="IPR023333">
    <property type="entry name" value="Proteasome_suB-type"/>
</dbReference>
<evidence type="ECO:0000256" key="1">
    <source>
        <dbReference type="ARBA" id="ARBA00004123"/>
    </source>
</evidence>
<evidence type="ECO:0000256" key="4">
    <source>
        <dbReference type="ARBA" id="ARBA00023242"/>
    </source>
</evidence>
<dbReference type="GO" id="GO:0005634">
    <property type="term" value="C:nucleus"/>
    <property type="evidence" value="ECO:0007669"/>
    <property type="project" value="UniProtKB-SubCell"/>
</dbReference>
<dbReference type="PANTHER" id="PTHR32194">
    <property type="entry name" value="METALLOPROTEASE TLDD"/>
    <property type="match status" value="1"/>
</dbReference>
<sequence length="231" mass="25525">MSILLKATPKEGVKEQRQWSPYIDNGGTVLGVAPPGADFVVLAGDTRMSYGYSIASRNVTKIVKLTEKCVLASAGMQAERHTLHKVLSAKATMFENTHHKKMSAPSMAQCLSNTLYYKRFFPYYTFNVLAGLDEKGLGAVWGYDAIGSFERVPYVVTGSGSALATSILDNQVLFKTQPKNKRELKCAEVVELVKDVFTCISERDIYTGDSAEIYVITKDGCKKEIFPLKKD</sequence>
<dbReference type="CDD" id="cd03757">
    <property type="entry name" value="proteasome_beta_type_1"/>
    <property type="match status" value="1"/>
</dbReference>
<gene>
    <name evidence="5" type="ORF">NSPH01132_LOCUS54</name>
</gene>
<evidence type="ECO:0008006" key="6">
    <source>
        <dbReference type="Google" id="ProtNLM"/>
    </source>
</evidence>
<reference evidence="5" key="1">
    <citation type="submission" date="2021-01" db="EMBL/GenBank/DDBJ databases">
        <authorList>
            <person name="Corre E."/>
            <person name="Pelletier E."/>
            <person name="Niang G."/>
            <person name="Scheremetjew M."/>
            <person name="Finn R."/>
            <person name="Kale V."/>
            <person name="Holt S."/>
            <person name="Cochrane G."/>
            <person name="Meng A."/>
            <person name="Brown T."/>
            <person name="Cohen L."/>
        </authorList>
    </citation>
    <scope>NUCLEOTIDE SEQUENCE</scope>
    <source>
        <strain evidence="5">BC52</strain>
    </source>
</reference>
<proteinExistence type="predicted"/>
<dbReference type="Gene3D" id="3.60.20.10">
    <property type="entry name" value="Glutamine Phosphoribosylpyrophosphate, subunit 1, domain 1"/>
    <property type="match status" value="1"/>
</dbReference>
<accession>A0A7S2QRW9</accession>
<dbReference type="Pfam" id="PF00227">
    <property type="entry name" value="Proteasome"/>
    <property type="match status" value="1"/>
</dbReference>
<name>A0A7S2QRW9_9EUKA</name>
<dbReference type="GO" id="GO:0051603">
    <property type="term" value="P:proteolysis involved in protein catabolic process"/>
    <property type="evidence" value="ECO:0007669"/>
    <property type="project" value="InterPro"/>
</dbReference>
<dbReference type="EMBL" id="HBHC01000103">
    <property type="protein sequence ID" value="CAD9649957.1"/>
    <property type="molecule type" value="Transcribed_RNA"/>
</dbReference>
<evidence type="ECO:0000256" key="3">
    <source>
        <dbReference type="ARBA" id="ARBA00022942"/>
    </source>
</evidence>
<dbReference type="AlphaFoldDB" id="A0A7S2QRW9"/>
<dbReference type="GO" id="GO:0005839">
    <property type="term" value="C:proteasome core complex"/>
    <property type="evidence" value="ECO:0007669"/>
    <property type="project" value="InterPro"/>
</dbReference>
<dbReference type="FunFam" id="3.60.20.10:FF:000027">
    <property type="entry name" value="Proteasome subunit beta type-6"/>
    <property type="match status" value="1"/>
</dbReference>
<evidence type="ECO:0000313" key="5">
    <source>
        <dbReference type="EMBL" id="CAD9649957.1"/>
    </source>
</evidence>
<dbReference type="PANTHER" id="PTHR32194:SF2">
    <property type="entry name" value="PROTEASOME SUBUNIT BETA TYPE-1"/>
    <property type="match status" value="1"/>
</dbReference>
<dbReference type="PROSITE" id="PS51476">
    <property type="entry name" value="PROTEASOME_BETA_2"/>
    <property type="match status" value="1"/>
</dbReference>
<dbReference type="SUPFAM" id="SSF56235">
    <property type="entry name" value="N-terminal nucleophile aminohydrolases (Ntn hydrolases)"/>
    <property type="match status" value="1"/>
</dbReference>
<keyword evidence="4" id="KW-0539">Nucleus</keyword>